<dbReference type="Proteomes" id="UP000315003">
    <property type="component" value="Chromosome"/>
</dbReference>
<keyword evidence="3 4" id="KW-0975">Bacterial flagellum</keyword>
<evidence type="ECO:0000256" key="3">
    <source>
        <dbReference type="ARBA" id="ARBA00023143"/>
    </source>
</evidence>
<dbReference type="GO" id="GO:0009425">
    <property type="term" value="C:bacterial-type flagellum basal body"/>
    <property type="evidence" value="ECO:0007669"/>
    <property type="project" value="UniProtKB-SubCell"/>
</dbReference>
<dbReference type="Pfam" id="PF02049">
    <property type="entry name" value="FliE"/>
    <property type="match status" value="1"/>
</dbReference>
<dbReference type="GO" id="GO:0071973">
    <property type="term" value="P:bacterial-type flagellum-dependent cell motility"/>
    <property type="evidence" value="ECO:0007669"/>
    <property type="project" value="InterPro"/>
</dbReference>
<dbReference type="HAMAP" id="MF_00724">
    <property type="entry name" value="FliE"/>
    <property type="match status" value="1"/>
</dbReference>
<evidence type="ECO:0000313" key="6">
    <source>
        <dbReference type="Proteomes" id="UP000315003"/>
    </source>
</evidence>
<gene>
    <name evidence="4" type="primary">fliE</name>
    <name evidence="5" type="ORF">SV7mr_20310</name>
</gene>
<dbReference type="RefSeq" id="WP_145271465.1">
    <property type="nucleotide sequence ID" value="NZ_CP036272.1"/>
</dbReference>
<accession>A0A517STX7</accession>
<keyword evidence="6" id="KW-1185">Reference proteome</keyword>
<dbReference type="GO" id="GO:0003774">
    <property type="term" value="F:cytoskeletal motor activity"/>
    <property type="evidence" value="ECO:0007669"/>
    <property type="project" value="InterPro"/>
</dbReference>
<keyword evidence="5" id="KW-0969">Cilium</keyword>
<name>A0A517STX7_9BACT</name>
<comment type="similarity">
    <text evidence="2 4">Belongs to the FliE family.</text>
</comment>
<dbReference type="InterPro" id="IPR001624">
    <property type="entry name" value="FliE"/>
</dbReference>
<proteinExistence type="inferred from homology"/>
<dbReference type="OrthoDB" id="285952at2"/>
<comment type="subcellular location">
    <subcellularLocation>
        <location evidence="1 4">Bacterial flagellum basal body</location>
    </subcellularLocation>
</comment>
<dbReference type="PANTHER" id="PTHR34653:SF1">
    <property type="entry name" value="FLAGELLAR HOOK-BASAL BODY COMPLEX PROTEIN FLIE"/>
    <property type="match status" value="1"/>
</dbReference>
<keyword evidence="5" id="KW-0282">Flagellum</keyword>
<evidence type="ECO:0000256" key="4">
    <source>
        <dbReference type="HAMAP-Rule" id="MF_00724"/>
    </source>
</evidence>
<evidence type="ECO:0000256" key="2">
    <source>
        <dbReference type="ARBA" id="ARBA00009272"/>
    </source>
</evidence>
<organism evidence="5 6">
    <name type="scientific">Stieleria bergensis</name>
    <dbReference type="NCBI Taxonomy" id="2528025"/>
    <lineage>
        <taxon>Bacteria</taxon>
        <taxon>Pseudomonadati</taxon>
        <taxon>Planctomycetota</taxon>
        <taxon>Planctomycetia</taxon>
        <taxon>Pirellulales</taxon>
        <taxon>Pirellulaceae</taxon>
        <taxon>Stieleria</taxon>
    </lineage>
</organism>
<dbReference type="EMBL" id="CP036272">
    <property type="protein sequence ID" value="QDT59523.1"/>
    <property type="molecule type" value="Genomic_DNA"/>
</dbReference>
<reference evidence="5 6" key="1">
    <citation type="submission" date="2019-02" db="EMBL/GenBank/DDBJ databases">
        <title>Deep-cultivation of Planctomycetes and their phenomic and genomic characterization uncovers novel biology.</title>
        <authorList>
            <person name="Wiegand S."/>
            <person name="Jogler M."/>
            <person name="Boedeker C."/>
            <person name="Pinto D."/>
            <person name="Vollmers J."/>
            <person name="Rivas-Marin E."/>
            <person name="Kohn T."/>
            <person name="Peeters S.H."/>
            <person name="Heuer A."/>
            <person name="Rast P."/>
            <person name="Oberbeckmann S."/>
            <person name="Bunk B."/>
            <person name="Jeske O."/>
            <person name="Meyerdierks A."/>
            <person name="Storesund J.E."/>
            <person name="Kallscheuer N."/>
            <person name="Luecker S."/>
            <person name="Lage O.M."/>
            <person name="Pohl T."/>
            <person name="Merkel B.J."/>
            <person name="Hornburger P."/>
            <person name="Mueller R.-W."/>
            <person name="Bruemmer F."/>
            <person name="Labrenz M."/>
            <person name="Spormann A.M."/>
            <person name="Op den Camp H."/>
            <person name="Overmann J."/>
            <person name="Amann R."/>
            <person name="Jetten M.S.M."/>
            <person name="Mascher T."/>
            <person name="Medema M.H."/>
            <person name="Devos D.P."/>
            <person name="Kaster A.-K."/>
            <person name="Ovreas L."/>
            <person name="Rohde M."/>
            <person name="Galperin M.Y."/>
            <person name="Jogler C."/>
        </authorList>
    </citation>
    <scope>NUCLEOTIDE SEQUENCE [LARGE SCALE GENOMIC DNA]</scope>
    <source>
        <strain evidence="5 6">SV_7m_r</strain>
    </source>
</reference>
<dbReference type="AlphaFoldDB" id="A0A517STX7"/>
<keyword evidence="5" id="KW-0966">Cell projection</keyword>
<evidence type="ECO:0000256" key="1">
    <source>
        <dbReference type="ARBA" id="ARBA00004117"/>
    </source>
</evidence>
<dbReference type="GO" id="GO:0005198">
    <property type="term" value="F:structural molecule activity"/>
    <property type="evidence" value="ECO:0007669"/>
    <property type="project" value="InterPro"/>
</dbReference>
<protein>
    <recommendedName>
        <fullName evidence="4">Flagellar hook-basal body complex protein FliE</fullName>
    </recommendedName>
</protein>
<dbReference type="PANTHER" id="PTHR34653">
    <property type="match status" value="1"/>
</dbReference>
<evidence type="ECO:0000313" key="5">
    <source>
        <dbReference type="EMBL" id="QDT59523.1"/>
    </source>
</evidence>
<sequence>MSSINAAMGSISMGTSKSVTGSLYNATSTQNIAANPATGGISTEGSSAPQNAFMDVFNSINQDQHSAQNAINDVVSGKTNDVQAVVMQTVKAEMSFQMFMEVRNQMMESYNELLRMQF</sequence>